<dbReference type="SMART" id="SM01088">
    <property type="entry name" value="Col_cuticle_N"/>
    <property type="match status" value="1"/>
</dbReference>
<feature type="compositionally biased region" description="Gly residues" evidence="2">
    <location>
        <begin position="264"/>
        <end position="280"/>
    </location>
</feature>
<name>A0ABD2LGV4_9BILA</name>
<keyword evidence="6" id="KW-1185">Reference proteome</keyword>
<dbReference type="InterPro" id="IPR008160">
    <property type="entry name" value="Collagen"/>
</dbReference>
<dbReference type="AlphaFoldDB" id="A0ABD2LGV4"/>
<dbReference type="PANTHER" id="PTHR24637:SF334">
    <property type="entry name" value="NEMATODE CUTICLE COLLAGEN N-TERMINAL DOMAIN-CONTAINING PROTEIN"/>
    <property type="match status" value="1"/>
</dbReference>
<reference evidence="5 6" key="1">
    <citation type="submission" date="2024-10" db="EMBL/GenBank/DDBJ databases">
        <authorList>
            <person name="Kim D."/>
        </authorList>
    </citation>
    <scope>NUCLEOTIDE SEQUENCE [LARGE SCALE GENOMIC DNA]</scope>
    <source>
        <strain evidence="5">BH-2024</strain>
    </source>
</reference>
<keyword evidence="3" id="KW-1133">Transmembrane helix</keyword>
<protein>
    <recommendedName>
        <fullName evidence="4">Nematode cuticle collagen N-terminal domain-containing protein</fullName>
    </recommendedName>
</protein>
<feature type="transmembrane region" description="Helical" evidence="3">
    <location>
        <begin position="20"/>
        <end position="43"/>
    </location>
</feature>
<sequence length="862" mass="94279">MKYCSSSSSSSARPKSSHLFASIGILCSTCALLVLLFLVPIIVHKANILRAELEEMSVRFKQNSDRTWHQMMQMEPINDNPTMHTTIVASRPARASWNKHFCQGCHSLACAGGTPGSNGPPGPDGAPGEMGKQGQPGEDGLDVQLQPEADMPCVICPAGPPGQRGSQGERGRIGEAGPSGEYGSEGKEGIMGPNGARGYVGAMGGKGVPGRPGLQGDQVVAGIGIKGPPGPVGASGPKGPHGAPGKASRDVGIPGKIGLQGPTGQPGQGGISGEPGGFGPPGEPGEPASYCPSDCGVSHIKAPNFATYIVKKQQTEHHRQKLKRVSSLEDLSRQSRTKRAKDIARNLSNLFRPDTPIPEIDKVVRQARHQANFISPKKPPAKWTPKGRTRKKERISPILDIQVTLMLGFSWRQRQQLKNTLINMRDDGTAGGMDFLASTHEVKALRRRLTTHARFEVFHCEQRTTMLCTNIRQVLVQRVETLLGQGRMKEFDQKLFVAIVGDRGCGTVKIALQIGNLLSNVNSPKNLTLIAFWEGPETRHEMEARLGPVLEQLEQIANLPFGRNLTIEWFLTGDMAFICAWMGHMGAASVFPCALCRTPYKALGNTIIGPRTAKSIVGGAALFSHRTGDTGKHTTRDSISCGSQKALPLFFVPPTNVIPSPFHTLHSAGRKCIDFFEKNGSSFEKRKLEEIMARSGAIRHAKTQEYTGDQMKRLLLASTEIRSIGTPFSMDIADLLDEVRELHIFGRADLLTPEQIDNFSKKYLGIHGYFKNLWETHPTKFDTNNAAGFTPKLHWLLAHGSDFAKRWGWFAWISEQGIEHLHHVLNKQSERFKRYKGDELLLKIGEHQTLLNSIFDRQIGLL</sequence>
<evidence type="ECO:0000313" key="5">
    <source>
        <dbReference type="EMBL" id="KAL3114409.1"/>
    </source>
</evidence>
<feature type="region of interest" description="Disordered" evidence="2">
    <location>
        <begin position="313"/>
        <end position="340"/>
    </location>
</feature>
<evidence type="ECO:0000259" key="4">
    <source>
        <dbReference type="SMART" id="SM01088"/>
    </source>
</evidence>
<dbReference type="Proteomes" id="UP001620626">
    <property type="component" value="Unassembled WGS sequence"/>
</dbReference>
<dbReference type="PANTHER" id="PTHR24637">
    <property type="entry name" value="COLLAGEN"/>
    <property type="match status" value="1"/>
</dbReference>
<keyword evidence="3" id="KW-0472">Membrane</keyword>
<accession>A0ABD2LGV4</accession>
<evidence type="ECO:0000256" key="2">
    <source>
        <dbReference type="SAM" id="MobiDB-lite"/>
    </source>
</evidence>
<dbReference type="Pfam" id="PF06918">
    <property type="entry name" value="DUF1280"/>
    <property type="match status" value="1"/>
</dbReference>
<dbReference type="Pfam" id="PF01484">
    <property type="entry name" value="Col_cuticle_N"/>
    <property type="match status" value="1"/>
</dbReference>
<dbReference type="Pfam" id="PF01391">
    <property type="entry name" value="Collagen"/>
    <property type="match status" value="1"/>
</dbReference>
<comment type="caution">
    <text evidence="5">The sequence shown here is derived from an EMBL/GenBank/DDBJ whole genome shotgun (WGS) entry which is preliminary data.</text>
</comment>
<feature type="region of interest" description="Disordered" evidence="2">
    <location>
        <begin position="115"/>
        <end position="193"/>
    </location>
</feature>
<evidence type="ECO:0000256" key="3">
    <source>
        <dbReference type="SAM" id="Phobius"/>
    </source>
</evidence>
<organism evidence="5 6">
    <name type="scientific">Heterodera trifolii</name>
    <dbReference type="NCBI Taxonomy" id="157864"/>
    <lineage>
        <taxon>Eukaryota</taxon>
        <taxon>Metazoa</taxon>
        <taxon>Ecdysozoa</taxon>
        <taxon>Nematoda</taxon>
        <taxon>Chromadorea</taxon>
        <taxon>Rhabditida</taxon>
        <taxon>Tylenchina</taxon>
        <taxon>Tylenchomorpha</taxon>
        <taxon>Tylenchoidea</taxon>
        <taxon>Heteroderidae</taxon>
        <taxon>Heteroderinae</taxon>
        <taxon>Heterodera</taxon>
    </lineage>
</organism>
<dbReference type="InterPro" id="IPR009689">
    <property type="entry name" value="DUF1280"/>
</dbReference>
<gene>
    <name evidence="5" type="ORF">niasHT_017273</name>
</gene>
<keyword evidence="3" id="KW-0812">Transmembrane</keyword>
<dbReference type="InterPro" id="IPR002486">
    <property type="entry name" value="Col_cuticle_N"/>
</dbReference>
<evidence type="ECO:0000313" key="6">
    <source>
        <dbReference type="Proteomes" id="UP001620626"/>
    </source>
</evidence>
<feature type="region of interest" description="Disordered" evidence="2">
    <location>
        <begin position="227"/>
        <end position="291"/>
    </location>
</feature>
<keyword evidence="1" id="KW-0677">Repeat</keyword>
<proteinExistence type="predicted"/>
<dbReference type="EMBL" id="JBICBT010000417">
    <property type="protein sequence ID" value="KAL3114409.1"/>
    <property type="molecule type" value="Genomic_DNA"/>
</dbReference>
<feature type="domain" description="Nematode cuticle collagen N-terminal" evidence="4">
    <location>
        <begin position="19"/>
        <end position="71"/>
    </location>
</feature>
<evidence type="ECO:0000256" key="1">
    <source>
        <dbReference type="ARBA" id="ARBA00022737"/>
    </source>
</evidence>
<feature type="compositionally biased region" description="Low complexity" evidence="2">
    <location>
        <begin position="232"/>
        <end position="246"/>
    </location>
</feature>